<evidence type="ECO:0000256" key="14">
    <source>
        <dbReference type="ARBA" id="ARBA00038540"/>
    </source>
</evidence>
<evidence type="ECO:0000256" key="12">
    <source>
        <dbReference type="ARBA" id="ARBA00023128"/>
    </source>
</evidence>
<keyword evidence="11" id="KW-0007">Acetylation</keyword>
<dbReference type="PANTHER" id="PTHR10689:SF6">
    <property type="entry name" value="MICROSOMAL GLUTATHIONE S-TRANSFERASE 1"/>
    <property type="match status" value="1"/>
</dbReference>
<evidence type="ECO:0000256" key="7">
    <source>
        <dbReference type="ARBA" id="ARBA00022692"/>
    </source>
</evidence>
<organism evidence="17 18">
    <name type="scientific">Owenia fusiformis</name>
    <name type="common">Polychaete worm</name>
    <dbReference type="NCBI Taxonomy" id="6347"/>
    <lineage>
        <taxon>Eukaryota</taxon>
        <taxon>Metazoa</taxon>
        <taxon>Spiralia</taxon>
        <taxon>Lophotrochozoa</taxon>
        <taxon>Annelida</taxon>
        <taxon>Polychaeta</taxon>
        <taxon>Sedentaria</taxon>
        <taxon>Canalipalpata</taxon>
        <taxon>Sabellida</taxon>
        <taxon>Oweniida</taxon>
        <taxon>Oweniidae</taxon>
        <taxon>Owenia</taxon>
    </lineage>
</organism>
<evidence type="ECO:0000256" key="1">
    <source>
        <dbReference type="ARBA" id="ARBA00003701"/>
    </source>
</evidence>
<comment type="function">
    <text evidence="1">Conjugation of reduced glutathione to a wide number of exogenous and endogenous hydrophobic electrophiles.</text>
</comment>
<evidence type="ECO:0000256" key="2">
    <source>
        <dbReference type="ARBA" id="ARBA00004294"/>
    </source>
</evidence>
<keyword evidence="18" id="KW-1185">Reference proteome</keyword>
<evidence type="ECO:0000256" key="10">
    <source>
        <dbReference type="ARBA" id="ARBA00022989"/>
    </source>
</evidence>
<evidence type="ECO:0000256" key="8">
    <source>
        <dbReference type="ARBA" id="ARBA00022787"/>
    </source>
</evidence>
<dbReference type="Pfam" id="PF01124">
    <property type="entry name" value="MAPEG"/>
    <property type="match status" value="1"/>
</dbReference>
<comment type="caution">
    <text evidence="17">The sequence shown here is derived from an EMBL/GenBank/DDBJ whole genome shotgun (WGS) entry which is preliminary data.</text>
</comment>
<evidence type="ECO:0000256" key="15">
    <source>
        <dbReference type="ARBA" id="ARBA00039397"/>
    </source>
</evidence>
<dbReference type="InterPro" id="IPR023352">
    <property type="entry name" value="MAPEG-like_dom_sf"/>
</dbReference>
<dbReference type="GO" id="GO:0005789">
    <property type="term" value="C:endoplasmic reticulum membrane"/>
    <property type="evidence" value="ECO:0007669"/>
    <property type="project" value="UniProtKB-SubCell"/>
</dbReference>
<comment type="subunit">
    <text evidence="14">Homotrimer; The trimer binds only one molecule of glutathione.</text>
</comment>
<dbReference type="GO" id="GO:0004364">
    <property type="term" value="F:glutathione transferase activity"/>
    <property type="evidence" value="ECO:0007669"/>
    <property type="project" value="UniProtKB-EC"/>
</dbReference>
<dbReference type="OrthoDB" id="193139at2759"/>
<keyword evidence="7" id="KW-0812">Transmembrane</keyword>
<dbReference type="SUPFAM" id="SSF161084">
    <property type="entry name" value="MAPEG domain-like"/>
    <property type="match status" value="1"/>
</dbReference>
<keyword evidence="9" id="KW-0256">Endoplasmic reticulum</keyword>
<dbReference type="Proteomes" id="UP000749559">
    <property type="component" value="Unassembled WGS sequence"/>
</dbReference>
<evidence type="ECO:0000256" key="11">
    <source>
        <dbReference type="ARBA" id="ARBA00022990"/>
    </source>
</evidence>
<name>A0A8J1TMV8_OWEFU</name>
<evidence type="ECO:0000256" key="13">
    <source>
        <dbReference type="ARBA" id="ARBA00023136"/>
    </source>
</evidence>
<dbReference type="EMBL" id="CAIIXF020000012">
    <property type="protein sequence ID" value="CAH1802140.1"/>
    <property type="molecule type" value="Genomic_DNA"/>
</dbReference>
<evidence type="ECO:0000313" key="18">
    <source>
        <dbReference type="Proteomes" id="UP000749559"/>
    </source>
</evidence>
<sequence>MESVLDFSNVVFASFALWSSVSVLKMMFMGVLTSLHRGAGNVYTNPEDIAMFATKRGVSPNPNDPKVERARRNHLNDLENIPAFVLLGFFYVLTRPSPWLAVMHFRVFGVARIIHTLSYQLSLQPWRAIAHIASVVVLTSMAVQIFSMGQW</sequence>
<protein>
    <recommendedName>
        <fullName evidence="15">Microsomal glutathione S-transferase 1</fullName>
        <ecNumber evidence="5">2.5.1.18</ecNumber>
    </recommendedName>
</protein>
<keyword evidence="13" id="KW-0472">Membrane</keyword>
<dbReference type="InterPro" id="IPR001129">
    <property type="entry name" value="Membr-assoc_MAPEG"/>
</dbReference>
<dbReference type="InterPro" id="IPR040162">
    <property type="entry name" value="MGST1-like"/>
</dbReference>
<keyword evidence="8" id="KW-1000">Mitochondrion outer membrane</keyword>
<keyword evidence="6" id="KW-0808">Transferase</keyword>
<keyword evidence="10" id="KW-1133">Transmembrane helix</keyword>
<evidence type="ECO:0000256" key="9">
    <source>
        <dbReference type="ARBA" id="ARBA00022824"/>
    </source>
</evidence>
<dbReference type="EC" id="2.5.1.18" evidence="5"/>
<evidence type="ECO:0000256" key="5">
    <source>
        <dbReference type="ARBA" id="ARBA00012452"/>
    </source>
</evidence>
<evidence type="ECO:0000313" key="17">
    <source>
        <dbReference type="EMBL" id="CAH1802140.1"/>
    </source>
</evidence>
<comment type="catalytic activity">
    <reaction evidence="16">
        <text>RX + glutathione = an S-substituted glutathione + a halide anion + H(+)</text>
        <dbReference type="Rhea" id="RHEA:16437"/>
        <dbReference type="ChEBI" id="CHEBI:15378"/>
        <dbReference type="ChEBI" id="CHEBI:16042"/>
        <dbReference type="ChEBI" id="CHEBI:17792"/>
        <dbReference type="ChEBI" id="CHEBI:57925"/>
        <dbReference type="ChEBI" id="CHEBI:90779"/>
        <dbReference type="EC" id="2.5.1.18"/>
    </reaction>
    <physiologicalReaction direction="left-to-right" evidence="16">
        <dbReference type="Rhea" id="RHEA:16438"/>
    </physiologicalReaction>
</comment>
<comment type="similarity">
    <text evidence="4">Belongs to the MAPEG family.</text>
</comment>
<reference evidence="17" key="1">
    <citation type="submission" date="2022-03" db="EMBL/GenBank/DDBJ databases">
        <authorList>
            <person name="Martin C."/>
        </authorList>
    </citation>
    <scope>NUCLEOTIDE SEQUENCE</scope>
</reference>
<evidence type="ECO:0000256" key="4">
    <source>
        <dbReference type="ARBA" id="ARBA00010459"/>
    </source>
</evidence>
<accession>A0A8J1TMV8</accession>
<dbReference type="PANTHER" id="PTHR10689">
    <property type="entry name" value="MICROSOMAL GLUTATHIONE S-TRANSFERASE 1"/>
    <property type="match status" value="1"/>
</dbReference>
<evidence type="ECO:0000256" key="3">
    <source>
        <dbReference type="ARBA" id="ARBA00004477"/>
    </source>
</evidence>
<proteinExistence type="inferred from homology"/>
<dbReference type="AlphaFoldDB" id="A0A8J1TMV8"/>
<keyword evidence="12" id="KW-0496">Mitochondrion</keyword>
<dbReference type="Gene3D" id="1.20.120.550">
    <property type="entry name" value="Membrane associated eicosanoid/glutathione metabolism-like domain"/>
    <property type="match status" value="1"/>
</dbReference>
<evidence type="ECO:0000256" key="6">
    <source>
        <dbReference type="ARBA" id="ARBA00022679"/>
    </source>
</evidence>
<dbReference type="FunFam" id="1.20.120.550:FF:000002">
    <property type="entry name" value="Microsomal glutathione S-transferase 1"/>
    <property type="match status" value="1"/>
</dbReference>
<evidence type="ECO:0000256" key="16">
    <source>
        <dbReference type="ARBA" id="ARBA00049385"/>
    </source>
</evidence>
<dbReference type="GO" id="GO:0005741">
    <property type="term" value="C:mitochondrial outer membrane"/>
    <property type="evidence" value="ECO:0007669"/>
    <property type="project" value="UniProtKB-SubCell"/>
</dbReference>
<comment type="subcellular location">
    <subcellularLocation>
        <location evidence="3">Endoplasmic reticulum membrane</location>
        <topology evidence="3">Multi-pass membrane protein</topology>
    </subcellularLocation>
    <subcellularLocation>
        <location evidence="2">Mitochondrion outer membrane</location>
    </subcellularLocation>
</comment>
<gene>
    <name evidence="17" type="ORF">OFUS_LOCUS25854</name>
</gene>